<evidence type="ECO:0000313" key="1">
    <source>
        <dbReference type="EMBL" id="BAN07880.1"/>
    </source>
</evidence>
<name>M5AHH7_LEVBR</name>
<dbReference type="SUPFAM" id="SSF46785">
    <property type="entry name" value="Winged helix' DNA-binding domain"/>
    <property type="match status" value="1"/>
</dbReference>
<protein>
    <recommendedName>
        <fullName evidence="3">HTH hxlR-type domain-containing protein</fullName>
    </recommendedName>
</protein>
<reference evidence="1 2" key="1">
    <citation type="journal article" date="2013" name="PLoS ONE">
        <title>Genomic Analysis by Deep Sequencing of the Probiotic Lactobacillus brevis KB290 Harboring Nine Plasmids Reveals Genomic Stability.</title>
        <authorList>
            <person name="Fukao M."/>
            <person name="Oshima K."/>
            <person name="Morita H."/>
            <person name="Toh H."/>
            <person name="Suda W."/>
            <person name="Kim S.W."/>
            <person name="Suzuki S."/>
            <person name="Yakabe T."/>
            <person name="Hattori M."/>
            <person name="Yajima N."/>
        </authorList>
    </citation>
    <scope>NUCLEOTIDE SEQUENCE [LARGE SCALE GENOMIC DNA]</scope>
    <source>
        <strain evidence="1 2">KB290</strain>
    </source>
</reference>
<organism evidence="1 2">
    <name type="scientific">Levilactobacillus brevis KB290</name>
    <dbReference type="NCBI Taxonomy" id="1001583"/>
    <lineage>
        <taxon>Bacteria</taxon>
        <taxon>Bacillati</taxon>
        <taxon>Bacillota</taxon>
        <taxon>Bacilli</taxon>
        <taxon>Lactobacillales</taxon>
        <taxon>Lactobacillaceae</taxon>
        <taxon>Levilactobacillus</taxon>
    </lineage>
</organism>
<dbReference type="PATRIC" id="fig|1001583.3.peg.2229"/>
<proteinExistence type="predicted"/>
<dbReference type="InterPro" id="IPR036390">
    <property type="entry name" value="WH_DNA-bd_sf"/>
</dbReference>
<dbReference type="AlphaFoldDB" id="M5AHH7"/>
<evidence type="ECO:0008006" key="3">
    <source>
        <dbReference type="Google" id="ProtNLM"/>
    </source>
</evidence>
<dbReference type="HOGENOM" id="CLU_2369248_0_0_9"/>
<sequence length="101" mass="11647">MLRRWPMEPTIHGLQEIQALISSPVQWQVLLQLSERPVTTRDLRQHVTSGCLPWALLRLWQHQLIWRRADEQWALTATGATLRPILQAIQTCTDQKGGTNS</sequence>
<dbReference type="InterPro" id="IPR036388">
    <property type="entry name" value="WH-like_DNA-bd_sf"/>
</dbReference>
<accession>M5AHH7</accession>
<evidence type="ECO:0000313" key="2">
    <source>
        <dbReference type="Proteomes" id="UP000012042"/>
    </source>
</evidence>
<dbReference type="KEGG" id="lbk:LVISKB_2245"/>
<dbReference type="Proteomes" id="UP000012042">
    <property type="component" value="Chromosome"/>
</dbReference>
<dbReference type="Gene3D" id="1.10.10.10">
    <property type="entry name" value="Winged helix-like DNA-binding domain superfamily/Winged helix DNA-binding domain"/>
    <property type="match status" value="1"/>
</dbReference>
<dbReference type="EMBL" id="AP012167">
    <property type="protein sequence ID" value="BAN07880.1"/>
    <property type="molecule type" value="Genomic_DNA"/>
</dbReference>
<gene>
    <name evidence="1" type="ORF">LVISKB_2245</name>
</gene>